<feature type="domain" description="Glycosyltransferase 2-like" evidence="1">
    <location>
        <begin position="6"/>
        <end position="121"/>
    </location>
</feature>
<dbReference type="AlphaFoldDB" id="A0A3M8B794"/>
<evidence type="ECO:0000259" key="1">
    <source>
        <dbReference type="Pfam" id="PF00535"/>
    </source>
</evidence>
<protein>
    <submittedName>
        <fullName evidence="2">Glycosyltransferase family 2 protein</fullName>
    </submittedName>
</protein>
<dbReference type="OrthoDB" id="396512at2"/>
<dbReference type="GO" id="GO:0016740">
    <property type="term" value="F:transferase activity"/>
    <property type="evidence" value="ECO:0007669"/>
    <property type="project" value="UniProtKB-KW"/>
</dbReference>
<dbReference type="Pfam" id="PF00535">
    <property type="entry name" value="Glycos_transf_2"/>
    <property type="match status" value="1"/>
</dbReference>
<dbReference type="RefSeq" id="WP_122904279.1">
    <property type="nucleotide sequence ID" value="NZ_CP154342.1"/>
</dbReference>
<dbReference type="PANTHER" id="PTHR43685:SF2">
    <property type="entry name" value="GLYCOSYLTRANSFERASE 2-LIKE DOMAIN-CONTAINING PROTEIN"/>
    <property type="match status" value="1"/>
</dbReference>
<keyword evidence="3" id="KW-1185">Reference proteome</keyword>
<dbReference type="Gene3D" id="3.90.550.10">
    <property type="entry name" value="Spore Coat Polysaccharide Biosynthesis Protein SpsA, Chain A"/>
    <property type="match status" value="1"/>
</dbReference>
<reference evidence="2 3" key="1">
    <citation type="submission" date="2018-10" db="EMBL/GenBank/DDBJ databases">
        <title>Phylogenomics of Brevibacillus.</title>
        <authorList>
            <person name="Dunlap C."/>
        </authorList>
    </citation>
    <scope>NUCLEOTIDE SEQUENCE [LARGE SCALE GENOMIC DNA]</scope>
    <source>
        <strain evidence="2 3">DSM 100115</strain>
    </source>
</reference>
<keyword evidence="2" id="KW-0808">Transferase</keyword>
<dbReference type="InterPro" id="IPR029044">
    <property type="entry name" value="Nucleotide-diphossugar_trans"/>
</dbReference>
<dbReference type="Proteomes" id="UP000268829">
    <property type="component" value="Unassembled WGS sequence"/>
</dbReference>
<dbReference type="PANTHER" id="PTHR43685">
    <property type="entry name" value="GLYCOSYLTRANSFERASE"/>
    <property type="match status" value="1"/>
</dbReference>
<dbReference type="InterPro" id="IPR050834">
    <property type="entry name" value="Glycosyltransf_2"/>
</dbReference>
<dbReference type="CDD" id="cd00761">
    <property type="entry name" value="Glyco_tranf_GTA_type"/>
    <property type="match status" value="1"/>
</dbReference>
<organism evidence="2 3">
    <name type="scientific">Brevibacillus gelatini</name>
    <dbReference type="NCBI Taxonomy" id="1655277"/>
    <lineage>
        <taxon>Bacteria</taxon>
        <taxon>Bacillati</taxon>
        <taxon>Bacillota</taxon>
        <taxon>Bacilli</taxon>
        <taxon>Bacillales</taxon>
        <taxon>Paenibacillaceae</taxon>
        <taxon>Brevibacillus</taxon>
    </lineage>
</organism>
<dbReference type="SUPFAM" id="SSF53448">
    <property type="entry name" value="Nucleotide-diphospho-sugar transferases"/>
    <property type="match status" value="1"/>
</dbReference>
<evidence type="ECO:0000313" key="2">
    <source>
        <dbReference type="EMBL" id="RNB58705.1"/>
    </source>
</evidence>
<name>A0A3M8B794_9BACL</name>
<sequence>MNPTFTVVIPTYNRAKFIRKAINSVLKQTSKDWKMLIIDDASTDNTRKKVEKYLYHPNITYYRMEKNSGIGKVMNQALSMVDTPYLLQLDSDDWLPKRTLAIIKKYIRKSKKSTALFYGNVKIWRVRRGKYYNPFLVKHKHFRNKYQFLKYNRWMVAPRCYRVEALREVGGWDTSDKYEGRIMEDRRIILRLIEKFRVRYINRKLYNRTKHKGQLTDKKMKRRRNHLRKKTFKYYLKRWGNKYKAVYGYKDGYLIIKRLKKVRRRKR</sequence>
<evidence type="ECO:0000313" key="3">
    <source>
        <dbReference type="Proteomes" id="UP000268829"/>
    </source>
</evidence>
<dbReference type="InterPro" id="IPR001173">
    <property type="entry name" value="Glyco_trans_2-like"/>
</dbReference>
<comment type="caution">
    <text evidence="2">The sequence shown here is derived from an EMBL/GenBank/DDBJ whole genome shotgun (WGS) entry which is preliminary data.</text>
</comment>
<gene>
    <name evidence="2" type="ORF">EDM57_08280</name>
</gene>
<proteinExistence type="predicted"/>
<accession>A0A3M8B794</accession>
<dbReference type="EMBL" id="RHHS01000017">
    <property type="protein sequence ID" value="RNB58705.1"/>
    <property type="molecule type" value="Genomic_DNA"/>
</dbReference>